<dbReference type="Proteomes" id="UP000438448">
    <property type="component" value="Unassembled WGS sequence"/>
</dbReference>
<evidence type="ECO:0000256" key="1">
    <source>
        <dbReference type="SAM" id="MobiDB-lite"/>
    </source>
</evidence>
<sequence>MPDSDPPPSSAPATLSPEVRAVLGRWNPQGAALLRAAGGAADNGAVPVARAAEAVTLIAPADASTLLLRTELARFEPWIALTDPMVDPATAPAVALVLLDAGAALGASTLGVVSRLRANGTRILFAMNNTHAYPDWRAVLDRNTALLIPVLGGDPGIVPVSARLSVAARQSGDAALLDRSGLGVLHTRLTAAAGADGGADRLAAVLHRVLSDTRERIVGQSAELNSGAEVARLREERATLLATRDGGRAQAMAALRNRMHLARMDLLHDAGARIRALNATARSDLDRLGRRTIKTYPADLQQSVNQLTGELDAVLTHRLADVSHQLETVTGPTPEAPVRAPVPRTDPPPRLGPDPEPRHRGVEDNLMIALGASGGFGLGRLAVAPLALVPALNYATIPVTLLLGAAVAYWVVRTRAHIAERAHVRQWVTDALVNVKAQLEQRVSTALVEAESQLTDQVVRATTARVVETDRRVAELESRVRELNSRQPAQLAACRRDLEILDSVRTQQL</sequence>
<evidence type="ECO:0000256" key="2">
    <source>
        <dbReference type="SAM" id="Phobius"/>
    </source>
</evidence>
<gene>
    <name evidence="3" type="ORF">NRB20_66430</name>
</gene>
<name>A0A7K0DCL2_9NOCA</name>
<dbReference type="RefSeq" id="WP_319945692.1">
    <property type="nucleotide sequence ID" value="NZ_WEGK01000020.1"/>
</dbReference>
<proteinExistence type="predicted"/>
<dbReference type="AlphaFoldDB" id="A0A7K0DCL2"/>
<keyword evidence="2" id="KW-0472">Membrane</keyword>
<evidence type="ECO:0000313" key="3">
    <source>
        <dbReference type="EMBL" id="MQY23513.1"/>
    </source>
</evidence>
<evidence type="ECO:0000313" key="4">
    <source>
        <dbReference type="Proteomes" id="UP000438448"/>
    </source>
</evidence>
<feature type="region of interest" description="Disordered" evidence="1">
    <location>
        <begin position="329"/>
        <end position="359"/>
    </location>
</feature>
<keyword evidence="4" id="KW-1185">Reference proteome</keyword>
<protein>
    <submittedName>
        <fullName evidence="3">Uncharacterized protein</fullName>
    </submittedName>
</protein>
<feature type="transmembrane region" description="Helical" evidence="2">
    <location>
        <begin position="394"/>
        <end position="412"/>
    </location>
</feature>
<dbReference type="EMBL" id="WEGK01000020">
    <property type="protein sequence ID" value="MQY23513.1"/>
    <property type="molecule type" value="Genomic_DNA"/>
</dbReference>
<reference evidence="3 4" key="1">
    <citation type="submission" date="2019-10" db="EMBL/GenBank/DDBJ databases">
        <title>Nocardia macrotermitis sp. nov. and Nocardia aurantia sp. nov., isolated from the gut of fungus growing-termite Macrotermes natalensis.</title>
        <authorList>
            <person name="Benndorf R."/>
            <person name="Schwitalla J."/>
            <person name="Martin K."/>
            <person name="De Beer W."/>
            <person name="Kaster A.-K."/>
            <person name="Vollmers J."/>
            <person name="Poulsen M."/>
            <person name="Beemelmanns C."/>
        </authorList>
    </citation>
    <scope>NUCLEOTIDE SEQUENCE [LARGE SCALE GENOMIC DNA]</scope>
    <source>
        <strain evidence="3 4">RB20</strain>
    </source>
</reference>
<keyword evidence="2" id="KW-1133">Transmembrane helix</keyword>
<keyword evidence="2" id="KW-0812">Transmembrane</keyword>
<organism evidence="3 4">
    <name type="scientific">Nocardia macrotermitis</name>
    <dbReference type="NCBI Taxonomy" id="2585198"/>
    <lineage>
        <taxon>Bacteria</taxon>
        <taxon>Bacillati</taxon>
        <taxon>Actinomycetota</taxon>
        <taxon>Actinomycetes</taxon>
        <taxon>Mycobacteriales</taxon>
        <taxon>Nocardiaceae</taxon>
        <taxon>Nocardia</taxon>
    </lineage>
</organism>
<accession>A0A7K0DCL2</accession>
<comment type="caution">
    <text evidence="3">The sequence shown here is derived from an EMBL/GenBank/DDBJ whole genome shotgun (WGS) entry which is preliminary data.</text>
</comment>